<sequence>MFLLFQRYQIFEIAKVHRYCILPFNEADSMHKNGAGDKGGAQTGLPSPSPLTAAGDGRETHPIREVM</sequence>
<comment type="caution">
    <text evidence="2">The sequence shown here is derived from an EMBL/GenBank/DDBJ whole genome shotgun (WGS) entry which is preliminary data.</text>
</comment>
<organism evidence="2 3">
    <name type="scientific">Aeromonas caviae</name>
    <name type="common">Aeromonas punctata</name>
    <dbReference type="NCBI Taxonomy" id="648"/>
    <lineage>
        <taxon>Bacteria</taxon>
        <taxon>Pseudomonadati</taxon>
        <taxon>Pseudomonadota</taxon>
        <taxon>Gammaproteobacteria</taxon>
        <taxon>Aeromonadales</taxon>
        <taxon>Aeromonadaceae</taxon>
        <taxon>Aeromonas</taxon>
    </lineage>
</organism>
<reference evidence="2" key="1">
    <citation type="submission" date="2021-07" db="EMBL/GenBank/DDBJ databases">
        <title>Draft genome sequence of carbapenem-resistant Aeromonas spp. in Japan.</title>
        <authorList>
            <person name="Maehana S."/>
            <person name="Suzuki M."/>
            <person name="Kitasato H."/>
        </authorList>
    </citation>
    <scope>NUCLEOTIDE SEQUENCE</scope>
    <source>
        <strain evidence="2">KAM351</strain>
    </source>
</reference>
<dbReference type="AlphaFoldDB" id="A0AA37CX93"/>
<evidence type="ECO:0000256" key="1">
    <source>
        <dbReference type="SAM" id="MobiDB-lite"/>
    </source>
</evidence>
<evidence type="ECO:0000313" key="2">
    <source>
        <dbReference type="EMBL" id="GJA62711.1"/>
    </source>
</evidence>
<name>A0AA37CX93_AERCA</name>
<dbReference type="Proteomes" id="UP000886934">
    <property type="component" value="Unassembled WGS sequence"/>
</dbReference>
<gene>
    <name evidence="2" type="ORF">KAM351_13220</name>
</gene>
<dbReference type="EMBL" id="BPNN01000014">
    <property type="protein sequence ID" value="GJA62711.1"/>
    <property type="molecule type" value="Genomic_DNA"/>
</dbReference>
<feature type="compositionally biased region" description="Basic and acidic residues" evidence="1">
    <location>
        <begin position="56"/>
        <end position="67"/>
    </location>
</feature>
<accession>A0AA37CX93</accession>
<evidence type="ECO:0000313" key="3">
    <source>
        <dbReference type="Proteomes" id="UP000886934"/>
    </source>
</evidence>
<protein>
    <submittedName>
        <fullName evidence="2">Uncharacterized protein</fullName>
    </submittedName>
</protein>
<proteinExistence type="predicted"/>
<feature type="region of interest" description="Disordered" evidence="1">
    <location>
        <begin position="31"/>
        <end position="67"/>
    </location>
</feature>